<dbReference type="AlphaFoldDB" id="A0A9W4UQ98"/>
<evidence type="ECO:0000313" key="1">
    <source>
        <dbReference type="EMBL" id="CAI6340336.1"/>
    </source>
</evidence>
<organism evidence="1 2">
    <name type="scientific">Periconia digitata</name>
    <dbReference type="NCBI Taxonomy" id="1303443"/>
    <lineage>
        <taxon>Eukaryota</taxon>
        <taxon>Fungi</taxon>
        <taxon>Dikarya</taxon>
        <taxon>Ascomycota</taxon>
        <taxon>Pezizomycotina</taxon>
        <taxon>Dothideomycetes</taxon>
        <taxon>Pleosporomycetidae</taxon>
        <taxon>Pleosporales</taxon>
        <taxon>Massarineae</taxon>
        <taxon>Periconiaceae</taxon>
        <taxon>Periconia</taxon>
    </lineage>
</organism>
<dbReference type="EMBL" id="CAOQHR010000010">
    <property type="protein sequence ID" value="CAI6340336.1"/>
    <property type="molecule type" value="Genomic_DNA"/>
</dbReference>
<proteinExistence type="predicted"/>
<accession>A0A9W4UQ98</accession>
<dbReference type="Proteomes" id="UP001152607">
    <property type="component" value="Unassembled WGS sequence"/>
</dbReference>
<gene>
    <name evidence="1" type="ORF">PDIGIT_LOCUS13512</name>
</gene>
<sequence>MGCPRIELPESDLRTIRHRLPAKPTLLNQLSPRLVIHPRIYLQCAAFPFFASVQNTDTSSLVPRWRGHQLFSYEEATFPSPIGHSVLSSIVSGFHVCYRKINDSSIS</sequence>
<evidence type="ECO:0000313" key="2">
    <source>
        <dbReference type="Proteomes" id="UP001152607"/>
    </source>
</evidence>
<name>A0A9W4UQ98_9PLEO</name>
<keyword evidence="2" id="KW-1185">Reference proteome</keyword>
<comment type="caution">
    <text evidence="1">The sequence shown here is derived from an EMBL/GenBank/DDBJ whole genome shotgun (WGS) entry which is preliminary data.</text>
</comment>
<reference evidence="1" key="1">
    <citation type="submission" date="2023-01" db="EMBL/GenBank/DDBJ databases">
        <authorList>
            <person name="Van Ghelder C."/>
            <person name="Rancurel C."/>
        </authorList>
    </citation>
    <scope>NUCLEOTIDE SEQUENCE</scope>
    <source>
        <strain evidence="1">CNCM I-4278</strain>
    </source>
</reference>
<protein>
    <submittedName>
        <fullName evidence="1">Uncharacterized protein</fullName>
    </submittedName>
</protein>